<reference evidence="1" key="1">
    <citation type="submission" date="2021-03" db="EMBL/GenBank/DDBJ databases">
        <title>Draft genome sequence of rust myrtle Austropuccinia psidii MF-1, a brazilian biotype.</title>
        <authorList>
            <person name="Quecine M.C."/>
            <person name="Pachon D.M.R."/>
            <person name="Bonatelli M.L."/>
            <person name="Correr F.H."/>
            <person name="Franceschini L.M."/>
            <person name="Leite T.F."/>
            <person name="Margarido G.R.A."/>
            <person name="Almeida C.A."/>
            <person name="Ferrarezi J.A."/>
            <person name="Labate C.A."/>
        </authorList>
    </citation>
    <scope>NUCLEOTIDE SEQUENCE</scope>
    <source>
        <strain evidence="1">MF-1</strain>
    </source>
</reference>
<evidence type="ECO:0000313" key="1">
    <source>
        <dbReference type="EMBL" id="MBW0469655.1"/>
    </source>
</evidence>
<proteinExistence type="predicted"/>
<evidence type="ECO:0000313" key="2">
    <source>
        <dbReference type="Proteomes" id="UP000765509"/>
    </source>
</evidence>
<dbReference type="EMBL" id="AVOT02002244">
    <property type="protein sequence ID" value="MBW0469655.1"/>
    <property type="molecule type" value="Genomic_DNA"/>
</dbReference>
<name>A0A9Q3BR67_9BASI</name>
<protein>
    <submittedName>
        <fullName evidence="1">Uncharacterized protein</fullName>
    </submittedName>
</protein>
<organism evidence="1 2">
    <name type="scientific">Austropuccinia psidii MF-1</name>
    <dbReference type="NCBI Taxonomy" id="1389203"/>
    <lineage>
        <taxon>Eukaryota</taxon>
        <taxon>Fungi</taxon>
        <taxon>Dikarya</taxon>
        <taxon>Basidiomycota</taxon>
        <taxon>Pucciniomycotina</taxon>
        <taxon>Pucciniomycetes</taxon>
        <taxon>Pucciniales</taxon>
        <taxon>Sphaerophragmiaceae</taxon>
        <taxon>Austropuccinia</taxon>
    </lineage>
</organism>
<sequence length="118" mass="13233">MKTNYSYNWFAFSKNYDQTPGLILHQLPAIDFTFHRVAYAFTPNLLHPLAFLRSGTTLTICLCSGMPISTLTHPHASAPLPLDMLMLPLHPQDILLMLAPHPRRLKSLSSFSALPTCL</sequence>
<dbReference type="AlphaFoldDB" id="A0A9Q3BR67"/>
<keyword evidence="2" id="KW-1185">Reference proteome</keyword>
<dbReference type="Proteomes" id="UP000765509">
    <property type="component" value="Unassembled WGS sequence"/>
</dbReference>
<gene>
    <name evidence="1" type="ORF">O181_009370</name>
</gene>
<accession>A0A9Q3BR67</accession>
<comment type="caution">
    <text evidence="1">The sequence shown here is derived from an EMBL/GenBank/DDBJ whole genome shotgun (WGS) entry which is preliminary data.</text>
</comment>